<feature type="compositionally biased region" description="Basic and acidic residues" evidence="1">
    <location>
        <begin position="200"/>
        <end position="213"/>
    </location>
</feature>
<evidence type="ECO:0000313" key="2">
    <source>
        <dbReference type="EMBL" id="CAF4002142.1"/>
    </source>
</evidence>
<dbReference type="EMBL" id="CAJOBJ010004492">
    <property type="protein sequence ID" value="CAF4002142.1"/>
    <property type="molecule type" value="Genomic_DNA"/>
</dbReference>
<feature type="region of interest" description="Disordered" evidence="1">
    <location>
        <begin position="183"/>
        <end position="213"/>
    </location>
</feature>
<evidence type="ECO:0000313" key="3">
    <source>
        <dbReference type="Proteomes" id="UP000681720"/>
    </source>
</evidence>
<feature type="compositionally biased region" description="Basic residues" evidence="1">
    <location>
        <begin position="60"/>
        <end position="79"/>
    </location>
</feature>
<sequence length="252" mass="27216">MSNPLSSTVADLSTVTVRIESASANDLNVQDVSTSSSSSSDEDDELKQQRKKQNTVDRLGHHKLAAANRRHTSGLRNNHHTQSLHQKRPNRLSTDANAMRVPLSRPTTAISLPAKSSASDNEWDLDSAQTLLLSSQRRNPSCASISPIIARSKSSSQSPLLQNFSPQQAPPVFTTTSETALVSTISGDGSGNTSGSECPRSLRDLSSEVTEKTTLDNDATSLTSWTTIPTSIINDNSNQSHRLFTTRSAWDS</sequence>
<gene>
    <name evidence="2" type="ORF">GIL414_LOCUS11821</name>
</gene>
<comment type="caution">
    <text evidence="2">The sequence shown here is derived from an EMBL/GenBank/DDBJ whole genome shotgun (WGS) entry which is preliminary data.</text>
</comment>
<name>A0A8S2NIA2_9BILA</name>
<accession>A0A8S2NIA2</accession>
<feature type="region of interest" description="Disordered" evidence="1">
    <location>
        <begin position="21"/>
        <end position="92"/>
    </location>
</feature>
<organism evidence="2 3">
    <name type="scientific">Rotaria magnacalcarata</name>
    <dbReference type="NCBI Taxonomy" id="392030"/>
    <lineage>
        <taxon>Eukaryota</taxon>
        <taxon>Metazoa</taxon>
        <taxon>Spiralia</taxon>
        <taxon>Gnathifera</taxon>
        <taxon>Rotifera</taxon>
        <taxon>Eurotatoria</taxon>
        <taxon>Bdelloidea</taxon>
        <taxon>Philodinida</taxon>
        <taxon>Philodinidae</taxon>
        <taxon>Rotaria</taxon>
    </lineage>
</organism>
<protein>
    <submittedName>
        <fullName evidence="2">Uncharacterized protein</fullName>
    </submittedName>
</protein>
<evidence type="ECO:0000256" key="1">
    <source>
        <dbReference type="SAM" id="MobiDB-lite"/>
    </source>
</evidence>
<dbReference type="AlphaFoldDB" id="A0A8S2NIA2"/>
<feature type="compositionally biased region" description="Polar residues" evidence="1">
    <location>
        <begin position="21"/>
        <end position="32"/>
    </location>
</feature>
<dbReference type="Proteomes" id="UP000681720">
    <property type="component" value="Unassembled WGS sequence"/>
</dbReference>
<feature type="compositionally biased region" description="Polar residues" evidence="1">
    <location>
        <begin position="183"/>
        <end position="196"/>
    </location>
</feature>
<proteinExistence type="predicted"/>
<reference evidence="2" key="1">
    <citation type="submission" date="2021-02" db="EMBL/GenBank/DDBJ databases">
        <authorList>
            <person name="Nowell W R."/>
        </authorList>
    </citation>
    <scope>NUCLEOTIDE SEQUENCE</scope>
</reference>